<evidence type="ECO:0000256" key="4">
    <source>
        <dbReference type="ARBA" id="ARBA00022771"/>
    </source>
</evidence>
<dbReference type="OrthoDB" id="4348522at2759"/>
<evidence type="ECO:0000259" key="7">
    <source>
        <dbReference type="PROSITE" id="PS50089"/>
    </source>
</evidence>
<organism evidence="8 9">
    <name type="scientific">Cucumis sativus</name>
    <name type="common">Cucumber</name>
    <dbReference type="NCBI Taxonomy" id="3659"/>
    <lineage>
        <taxon>Eukaryota</taxon>
        <taxon>Viridiplantae</taxon>
        <taxon>Streptophyta</taxon>
        <taxon>Embryophyta</taxon>
        <taxon>Tracheophyta</taxon>
        <taxon>Spermatophyta</taxon>
        <taxon>Magnoliopsida</taxon>
        <taxon>eudicotyledons</taxon>
        <taxon>Gunneridae</taxon>
        <taxon>Pentapetalae</taxon>
        <taxon>rosids</taxon>
        <taxon>fabids</taxon>
        <taxon>Cucurbitales</taxon>
        <taxon>Cucurbitaceae</taxon>
        <taxon>Benincaseae</taxon>
        <taxon>Cucumis</taxon>
    </lineage>
</organism>
<sequence>MSLPITFSFQCSIRRNGKSSLATDGQPLQFVQLRLRHFGQLVHTPSQQILQQTSPTLISDTLIPFSLWELEDPPFISYFFLFRFLSSYDISAAVCDAIFYNISSFAGQILLAADSNINVNFHIIADVDIVYTHWVDLDPAEDAPAVRKGASTSVIERVMKEKYDGNGGEEKEGDDQCSVCYEQLYGKRENENEKEKEVSRIPCGHMYHKSCILKWLKISNSCPLCRRELEE</sequence>
<comment type="catalytic activity">
    <reaction evidence="1">
        <text>S-ubiquitinyl-[E2 ubiquitin-conjugating enzyme]-L-cysteine + [acceptor protein]-L-lysine = [E2 ubiquitin-conjugating enzyme]-L-cysteine + N(6)-ubiquitinyl-[acceptor protein]-L-lysine.</text>
        <dbReference type="EC" id="2.3.2.27"/>
    </reaction>
</comment>
<keyword evidence="9" id="KW-1185">Reference proteome</keyword>
<dbReference type="Gene3D" id="3.30.40.10">
    <property type="entry name" value="Zinc/RING finger domain, C3HC4 (zinc finger)"/>
    <property type="match status" value="1"/>
</dbReference>
<dbReference type="GO" id="GO:0008270">
    <property type="term" value="F:zinc ion binding"/>
    <property type="evidence" value="ECO:0007669"/>
    <property type="project" value="UniProtKB-KW"/>
</dbReference>
<reference evidence="8 9" key="1">
    <citation type="journal article" date="2009" name="Nat. Genet.">
        <title>The genome of the cucumber, Cucumis sativus L.</title>
        <authorList>
            <person name="Huang S."/>
            <person name="Li R."/>
            <person name="Zhang Z."/>
            <person name="Li L."/>
            <person name="Gu X."/>
            <person name="Fan W."/>
            <person name="Lucas W.J."/>
            <person name="Wang X."/>
            <person name="Xie B."/>
            <person name="Ni P."/>
            <person name="Ren Y."/>
            <person name="Zhu H."/>
            <person name="Li J."/>
            <person name="Lin K."/>
            <person name="Jin W."/>
            <person name="Fei Z."/>
            <person name="Li G."/>
            <person name="Staub J."/>
            <person name="Kilian A."/>
            <person name="van der Vossen E.A."/>
            <person name="Wu Y."/>
            <person name="Guo J."/>
            <person name="He J."/>
            <person name="Jia Z."/>
            <person name="Ren Y."/>
            <person name="Tian G."/>
            <person name="Lu Y."/>
            <person name="Ruan J."/>
            <person name="Qian W."/>
            <person name="Wang M."/>
            <person name="Huang Q."/>
            <person name="Li B."/>
            <person name="Xuan Z."/>
            <person name="Cao J."/>
            <person name="Asan"/>
            <person name="Wu Z."/>
            <person name="Zhang J."/>
            <person name="Cai Q."/>
            <person name="Bai Y."/>
            <person name="Zhao B."/>
            <person name="Han Y."/>
            <person name="Li Y."/>
            <person name="Li X."/>
            <person name="Wang S."/>
            <person name="Shi Q."/>
            <person name="Liu S."/>
            <person name="Cho W.K."/>
            <person name="Kim J.Y."/>
            <person name="Xu Y."/>
            <person name="Heller-Uszynska K."/>
            <person name="Miao H."/>
            <person name="Cheng Z."/>
            <person name="Zhang S."/>
            <person name="Wu J."/>
            <person name="Yang Y."/>
            <person name="Kang H."/>
            <person name="Li M."/>
            <person name="Liang H."/>
            <person name="Ren X."/>
            <person name="Shi Z."/>
            <person name="Wen M."/>
            <person name="Jian M."/>
            <person name="Yang H."/>
            <person name="Zhang G."/>
            <person name="Yang Z."/>
            <person name="Chen R."/>
            <person name="Liu S."/>
            <person name="Li J."/>
            <person name="Ma L."/>
            <person name="Liu H."/>
            <person name="Zhou Y."/>
            <person name="Zhao J."/>
            <person name="Fang X."/>
            <person name="Li G."/>
            <person name="Fang L."/>
            <person name="Li Y."/>
            <person name="Liu D."/>
            <person name="Zheng H."/>
            <person name="Zhang Y."/>
            <person name="Qin N."/>
            <person name="Li Z."/>
            <person name="Yang G."/>
            <person name="Yang S."/>
            <person name="Bolund L."/>
            <person name="Kristiansen K."/>
            <person name="Zheng H."/>
            <person name="Li S."/>
            <person name="Zhang X."/>
            <person name="Yang H."/>
            <person name="Wang J."/>
            <person name="Sun R."/>
            <person name="Zhang B."/>
            <person name="Jiang S."/>
            <person name="Wang J."/>
            <person name="Du Y."/>
            <person name="Li S."/>
        </authorList>
    </citation>
    <scope>NUCLEOTIDE SEQUENCE [LARGE SCALE GENOMIC DNA]</scope>
    <source>
        <strain evidence="9">cv. 9930</strain>
    </source>
</reference>
<keyword evidence="3" id="KW-0479">Metal-binding</keyword>
<proteinExistence type="predicted"/>
<feature type="domain" description="RING-type" evidence="7">
    <location>
        <begin position="177"/>
        <end position="226"/>
    </location>
</feature>
<dbReference type="PANTHER" id="PTHR15710:SF196">
    <property type="entry name" value="F6A14.12 PROTEIN-RELATED"/>
    <property type="match status" value="1"/>
</dbReference>
<dbReference type="GO" id="GO:0016567">
    <property type="term" value="P:protein ubiquitination"/>
    <property type="evidence" value="ECO:0000318"/>
    <property type="project" value="GO_Central"/>
</dbReference>
<reference evidence="8 9" key="2">
    <citation type="journal article" date="2009" name="PLoS ONE">
        <title>An integrated genetic and cytogenetic map of the cucumber genome.</title>
        <authorList>
            <person name="Ren Y."/>
            <person name="Zhang Z."/>
            <person name="Liu J."/>
            <person name="Staub J.E."/>
            <person name="Han Y."/>
            <person name="Cheng Z."/>
            <person name="Li X."/>
            <person name="Lu J."/>
            <person name="Miao H."/>
            <person name="Kang H."/>
            <person name="Xie B."/>
            <person name="Gu X."/>
            <person name="Wang X."/>
            <person name="Du Y."/>
            <person name="Jin W."/>
            <person name="Huang S."/>
        </authorList>
    </citation>
    <scope>NUCLEOTIDE SEQUENCE [LARGE SCALE GENOMIC DNA]</scope>
    <source>
        <strain evidence="9">cv. 9930</strain>
    </source>
</reference>
<evidence type="ECO:0000256" key="3">
    <source>
        <dbReference type="ARBA" id="ARBA00022723"/>
    </source>
</evidence>
<dbReference type="InterPro" id="IPR013083">
    <property type="entry name" value="Znf_RING/FYVE/PHD"/>
</dbReference>
<dbReference type="Gramene" id="KGN54851">
    <property type="protein sequence ID" value="KGN54851"/>
    <property type="gene ID" value="Csa_4G551140"/>
</dbReference>
<evidence type="ECO:0000313" key="9">
    <source>
        <dbReference type="Proteomes" id="UP000029981"/>
    </source>
</evidence>
<evidence type="ECO:0000313" key="8">
    <source>
        <dbReference type="EMBL" id="KGN54851.1"/>
    </source>
</evidence>
<dbReference type="AlphaFoldDB" id="A0A0A0L3Z2"/>
<evidence type="ECO:0000256" key="5">
    <source>
        <dbReference type="ARBA" id="ARBA00022833"/>
    </source>
</evidence>
<gene>
    <name evidence="8" type="ORF">Csa_4G551140</name>
</gene>
<dbReference type="Proteomes" id="UP000029981">
    <property type="component" value="Chromosome 4"/>
</dbReference>
<dbReference type="SMART" id="SM00184">
    <property type="entry name" value="RING"/>
    <property type="match status" value="1"/>
</dbReference>
<protein>
    <recommendedName>
        <fullName evidence="2">RING-type E3 ubiquitin transferase</fullName>
        <ecNumber evidence="2">2.3.2.27</ecNumber>
    </recommendedName>
</protein>
<evidence type="ECO:0000256" key="6">
    <source>
        <dbReference type="PROSITE-ProRule" id="PRU00175"/>
    </source>
</evidence>
<keyword evidence="4 6" id="KW-0863">Zinc-finger</keyword>
<reference evidence="8 9" key="3">
    <citation type="journal article" date="2010" name="BMC Genomics">
        <title>Transcriptome sequencing and comparative analysis of cucumber flowers with different sex types.</title>
        <authorList>
            <person name="Guo S."/>
            <person name="Zheng Y."/>
            <person name="Joung J.G."/>
            <person name="Liu S."/>
            <person name="Zhang Z."/>
            <person name="Crasta O.R."/>
            <person name="Sobral B.W."/>
            <person name="Xu Y."/>
            <person name="Huang S."/>
            <person name="Fei Z."/>
        </authorList>
    </citation>
    <scope>NUCLEOTIDE SEQUENCE [LARGE SCALE GENOMIC DNA]</scope>
    <source>
        <strain evidence="9">cv. 9930</strain>
    </source>
</reference>
<reference evidence="8 9" key="4">
    <citation type="journal article" date="2011" name="BMC Genomics">
        <title>RNA-Seq improves annotation of protein-coding genes in the cucumber genome.</title>
        <authorList>
            <person name="Li Z."/>
            <person name="Zhang Z."/>
            <person name="Yan P."/>
            <person name="Huang S."/>
            <person name="Fei Z."/>
            <person name="Lin K."/>
        </authorList>
    </citation>
    <scope>NUCLEOTIDE SEQUENCE [LARGE SCALE GENOMIC DNA]</scope>
    <source>
        <strain evidence="9">cv. 9930</strain>
    </source>
</reference>
<dbReference type="GO" id="GO:0005737">
    <property type="term" value="C:cytoplasm"/>
    <property type="evidence" value="ECO:0000318"/>
    <property type="project" value="GO_Central"/>
</dbReference>
<dbReference type="PROSITE" id="PS50089">
    <property type="entry name" value="ZF_RING_2"/>
    <property type="match status" value="1"/>
</dbReference>
<keyword evidence="5" id="KW-0862">Zinc</keyword>
<evidence type="ECO:0000256" key="1">
    <source>
        <dbReference type="ARBA" id="ARBA00000900"/>
    </source>
</evidence>
<dbReference type="EMBL" id="CM002925">
    <property type="protein sequence ID" value="KGN54851.1"/>
    <property type="molecule type" value="Genomic_DNA"/>
</dbReference>
<accession>A0A0A0L3Z2</accession>
<dbReference type="EC" id="2.3.2.27" evidence="2"/>
<dbReference type="PANTHER" id="PTHR15710">
    <property type="entry name" value="E3 UBIQUITIN-PROTEIN LIGASE PRAJA"/>
    <property type="match status" value="1"/>
</dbReference>
<dbReference type="SUPFAM" id="SSF57850">
    <property type="entry name" value="RING/U-box"/>
    <property type="match status" value="1"/>
</dbReference>
<evidence type="ECO:0000256" key="2">
    <source>
        <dbReference type="ARBA" id="ARBA00012483"/>
    </source>
</evidence>
<dbReference type="InterPro" id="IPR001841">
    <property type="entry name" value="Znf_RING"/>
</dbReference>
<dbReference type="Pfam" id="PF13639">
    <property type="entry name" value="zf-RING_2"/>
    <property type="match status" value="1"/>
</dbReference>
<name>A0A0A0L3Z2_CUCSA</name>
<dbReference type="GO" id="GO:0061630">
    <property type="term" value="F:ubiquitin protein ligase activity"/>
    <property type="evidence" value="ECO:0000318"/>
    <property type="project" value="GO_Central"/>
</dbReference>